<evidence type="ECO:0000313" key="1">
    <source>
        <dbReference type="EMBL" id="EDO62123.1"/>
    </source>
</evidence>
<gene>
    <name evidence="1" type="ORF">CLOLEP_00983</name>
</gene>
<evidence type="ECO:0000313" key="2">
    <source>
        <dbReference type="Proteomes" id="UP000003490"/>
    </source>
</evidence>
<dbReference type="EMBL" id="ABCB02000016">
    <property type="protein sequence ID" value="EDO62123.1"/>
    <property type="molecule type" value="Genomic_DNA"/>
</dbReference>
<dbReference type="HOGENOM" id="CLU_3287418_0_0_9"/>
<proteinExistence type="predicted"/>
<accession>A7VR01</accession>
<protein>
    <submittedName>
        <fullName evidence="1">Uncharacterized protein</fullName>
    </submittedName>
</protein>
<sequence length="40" mass="4788">MGFLFERMNGKRLESFLASRLYPKMAVRGCRSYEKERTDL</sequence>
<name>A7VR01_9FIRM</name>
<organism evidence="1 2">
    <name type="scientific">[Clostridium] leptum DSM 753</name>
    <dbReference type="NCBI Taxonomy" id="428125"/>
    <lineage>
        <taxon>Bacteria</taxon>
        <taxon>Bacillati</taxon>
        <taxon>Bacillota</taxon>
        <taxon>Clostridia</taxon>
        <taxon>Eubacteriales</taxon>
        <taxon>Oscillospiraceae</taxon>
        <taxon>Oscillospiraceae incertae sedis</taxon>
    </lineage>
</organism>
<reference evidence="1 2" key="1">
    <citation type="submission" date="2007-08" db="EMBL/GenBank/DDBJ databases">
        <title>Draft genome sequence of Clostridium leptum (DSM 753).</title>
        <authorList>
            <person name="Sudarsanam P."/>
            <person name="Ley R."/>
            <person name="Guruge J."/>
            <person name="Turnbaugh P.J."/>
            <person name="Mahowald M."/>
            <person name="Liep D."/>
            <person name="Gordon J."/>
        </authorList>
    </citation>
    <scope>NUCLEOTIDE SEQUENCE [LARGE SCALE GENOMIC DNA]</scope>
    <source>
        <strain evidence="1 2">DSM 753</strain>
    </source>
</reference>
<reference evidence="1 2" key="2">
    <citation type="submission" date="2007-08" db="EMBL/GenBank/DDBJ databases">
        <authorList>
            <person name="Fulton L."/>
            <person name="Clifton S."/>
            <person name="Fulton B."/>
            <person name="Xu J."/>
            <person name="Minx P."/>
            <person name="Pepin K.H."/>
            <person name="Johnson M."/>
            <person name="Thiruvilangam P."/>
            <person name="Bhonagiri V."/>
            <person name="Nash W.E."/>
            <person name="Wang C."/>
            <person name="Mardis E.R."/>
            <person name="Wilson R.K."/>
        </authorList>
    </citation>
    <scope>NUCLEOTIDE SEQUENCE [LARGE SCALE GENOMIC DNA]</scope>
    <source>
        <strain evidence="1 2">DSM 753</strain>
    </source>
</reference>
<comment type="caution">
    <text evidence="1">The sequence shown here is derived from an EMBL/GenBank/DDBJ whole genome shotgun (WGS) entry which is preliminary data.</text>
</comment>
<dbReference type="AlphaFoldDB" id="A7VR01"/>
<dbReference type="Proteomes" id="UP000003490">
    <property type="component" value="Unassembled WGS sequence"/>
</dbReference>